<accession>A0A846QUG6</accession>
<protein>
    <submittedName>
        <fullName evidence="3">Purine-binding chemotaxis protein CheW</fullName>
    </submittedName>
</protein>
<sequence length="201" mass="21613">MAQQTQGVSGQYLSFVLAGELYALDISKVREVLEVQEVTRIPRTPEFLRGVINLRGSAVPVVDMRRKFGMSATEYTVNTCIIIVEVNLEGEELILGALADSVREVIELTPDEIKPPPRMGTTIDTNFISGMSKQDEQFIMLLEIDTVFSAEELQAVRIADATAPVEAAAAASRREQAPDAVASAGAAESMEQGEAQAGPAS</sequence>
<dbReference type="InterPro" id="IPR039315">
    <property type="entry name" value="CheW"/>
</dbReference>
<comment type="caution">
    <text evidence="3">The sequence shown here is derived from an EMBL/GenBank/DDBJ whole genome shotgun (WGS) entry which is preliminary data.</text>
</comment>
<proteinExistence type="predicted"/>
<organism evidence="3 4">
    <name type="scientific">Desulfobaculum xiamenense</name>
    <dbReference type="NCBI Taxonomy" id="995050"/>
    <lineage>
        <taxon>Bacteria</taxon>
        <taxon>Pseudomonadati</taxon>
        <taxon>Thermodesulfobacteriota</taxon>
        <taxon>Desulfovibrionia</taxon>
        <taxon>Desulfovibrionales</taxon>
        <taxon>Desulfovibrionaceae</taxon>
        <taxon>Desulfobaculum</taxon>
    </lineage>
</organism>
<dbReference type="SMART" id="SM00260">
    <property type="entry name" value="CheW"/>
    <property type="match status" value="1"/>
</dbReference>
<dbReference type="InterPro" id="IPR036061">
    <property type="entry name" value="CheW-like_dom_sf"/>
</dbReference>
<name>A0A846QUG6_9BACT</name>
<dbReference type="PANTHER" id="PTHR22617:SF41">
    <property type="entry name" value="CHEMOTAXIS SIGNAL TRANSDUCTION SYSTEM ADAPTOR PROTEIN CHEW"/>
    <property type="match status" value="1"/>
</dbReference>
<dbReference type="Proteomes" id="UP000580856">
    <property type="component" value="Unassembled WGS sequence"/>
</dbReference>
<dbReference type="PANTHER" id="PTHR22617">
    <property type="entry name" value="CHEMOTAXIS SENSOR HISTIDINE KINASE-RELATED"/>
    <property type="match status" value="1"/>
</dbReference>
<evidence type="ECO:0000313" key="4">
    <source>
        <dbReference type="Proteomes" id="UP000580856"/>
    </source>
</evidence>
<feature type="domain" description="CheW-like" evidence="2">
    <location>
        <begin position="9"/>
        <end position="153"/>
    </location>
</feature>
<dbReference type="GO" id="GO:0005829">
    <property type="term" value="C:cytosol"/>
    <property type="evidence" value="ECO:0007669"/>
    <property type="project" value="TreeGrafter"/>
</dbReference>
<dbReference type="Gene3D" id="2.30.30.40">
    <property type="entry name" value="SH3 Domains"/>
    <property type="match status" value="1"/>
</dbReference>
<dbReference type="GO" id="GO:0006935">
    <property type="term" value="P:chemotaxis"/>
    <property type="evidence" value="ECO:0007669"/>
    <property type="project" value="InterPro"/>
</dbReference>
<evidence type="ECO:0000259" key="2">
    <source>
        <dbReference type="PROSITE" id="PS50851"/>
    </source>
</evidence>
<dbReference type="CDD" id="cd00732">
    <property type="entry name" value="CheW"/>
    <property type="match status" value="1"/>
</dbReference>
<dbReference type="Gene3D" id="2.40.50.180">
    <property type="entry name" value="CheA-289, Domain 4"/>
    <property type="match status" value="1"/>
</dbReference>
<keyword evidence="4" id="KW-1185">Reference proteome</keyword>
<dbReference type="GO" id="GO:0007165">
    <property type="term" value="P:signal transduction"/>
    <property type="evidence" value="ECO:0007669"/>
    <property type="project" value="InterPro"/>
</dbReference>
<dbReference type="PROSITE" id="PS50851">
    <property type="entry name" value="CHEW"/>
    <property type="match status" value="1"/>
</dbReference>
<dbReference type="InterPro" id="IPR002545">
    <property type="entry name" value="CheW-lke_dom"/>
</dbReference>
<dbReference type="EMBL" id="JAATJA010000002">
    <property type="protein sequence ID" value="NJB68784.1"/>
    <property type="molecule type" value="Genomic_DNA"/>
</dbReference>
<feature type="region of interest" description="Disordered" evidence="1">
    <location>
        <begin position="167"/>
        <end position="201"/>
    </location>
</feature>
<dbReference type="Pfam" id="PF01584">
    <property type="entry name" value="CheW"/>
    <property type="match status" value="1"/>
</dbReference>
<dbReference type="RefSeq" id="WP_167941823.1">
    <property type="nucleotide sequence ID" value="NZ_JAATJA010000002.1"/>
</dbReference>
<gene>
    <name evidence="3" type="ORF">GGQ74_002457</name>
</gene>
<dbReference type="AlphaFoldDB" id="A0A846QUG6"/>
<dbReference type="SUPFAM" id="SSF50341">
    <property type="entry name" value="CheW-like"/>
    <property type="match status" value="1"/>
</dbReference>
<evidence type="ECO:0000256" key="1">
    <source>
        <dbReference type="SAM" id="MobiDB-lite"/>
    </source>
</evidence>
<evidence type="ECO:0000313" key="3">
    <source>
        <dbReference type="EMBL" id="NJB68784.1"/>
    </source>
</evidence>
<reference evidence="3 4" key="1">
    <citation type="submission" date="2020-03" db="EMBL/GenBank/DDBJ databases">
        <title>Genomic Encyclopedia of Type Strains, Phase IV (KMG-IV): sequencing the most valuable type-strain genomes for metagenomic binning, comparative biology and taxonomic classification.</title>
        <authorList>
            <person name="Goeker M."/>
        </authorList>
    </citation>
    <scope>NUCLEOTIDE SEQUENCE [LARGE SCALE GENOMIC DNA]</scope>
    <source>
        <strain evidence="3 4">DSM 24233</strain>
    </source>
</reference>